<dbReference type="EMBL" id="VTWU01000008">
    <property type="protein sequence ID" value="KAA9325923.1"/>
    <property type="molecule type" value="Genomic_DNA"/>
</dbReference>
<evidence type="ECO:0000313" key="1">
    <source>
        <dbReference type="EMBL" id="KAA9325923.1"/>
    </source>
</evidence>
<dbReference type="Gene3D" id="3.30.530.20">
    <property type="match status" value="1"/>
</dbReference>
<dbReference type="Pfam" id="PF10604">
    <property type="entry name" value="Polyketide_cyc2"/>
    <property type="match status" value="1"/>
</dbReference>
<accession>A0AA88FHC3</accession>
<protein>
    <recommendedName>
        <fullName evidence="3">SRPBCC family protein</fullName>
    </recommendedName>
</protein>
<dbReference type="InterPro" id="IPR023393">
    <property type="entry name" value="START-like_dom_sf"/>
</dbReference>
<reference evidence="1 2" key="1">
    <citation type="submission" date="2019-09" db="EMBL/GenBank/DDBJ databases">
        <title>Genome sequence of Hymenobacter sp. M3.</title>
        <authorList>
            <person name="Srinivasan S."/>
        </authorList>
    </citation>
    <scope>NUCLEOTIDE SEQUENCE [LARGE SCALE GENOMIC DNA]</scope>
    <source>
        <strain evidence="1 2">M3</strain>
    </source>
</reference>
<dbReference type="InterPro" id="IPR019587">
    <property type="entry name" value="Polyketide_cyclase/dehydratase"/>
</dbReference>
<proteinExistence type="predicted"/>
<keyword evidence="2" id="KW-1185">Reference proteome</keyword>
<dbReference type="SUPFAM" id="SSF55961">
    <property type="entry name" value="Bet v1-like"/>
    <property type="match status" value="1"/>
</dbReference>
<sequence>MPLHRRGSWEPTHDCAVVPLAGVAHFCPVERWRPPQAPPHVLLVMHTLTDRAVVTVERSISIAADAAQVFAFAADLRNDAAWRAEVHGTQLNTAQPGPGSIATEDAFLSAKRPHSLTQLHYVAYEPSRYMHCTTATDAPVWMSVERTFRAHGLASTEFVYSLTFETRLVQEALGFAPPRWFLRWYTGLMMGRYQRQLKRLMEKR</sequence>
<organism evidence="1 2">
    <name type="scientific">Hymenobacter busanensis</name>
    <dbReference type="NCBI Taxonomy" id="2607656"/>
    <lineage>
        <taxon>Bacteria</taxon>
        <taxon>Pseudomonadati</taxon>
        <taxon>Bacteroidota</taxon>
        <taxon>Cytophagia</taxon>
        <taxon>Cytophagales</taxon>
        <taxon>Hymenobacteraceae</taxon>
        <taxon>Hymenobacter</taxon>
    </lineage>
</organism>
<gene>
    <name evidence="1" type="ORF">F0P96_19360</name>
</gene>
<name>A0AA88FHC3_9BACT</name>
<evidence type="ECO:0008006" key="3">
    <source>
        <dbReference type="Google" id="ProtNLM"/>
    </source>
</evidence>
<dbReference type="Proteomes" id="UP000326380">
    <property type="component" value="Unassembled WGS sequence"/>
</dbReference>
<dbReference type="AlphaFoldDB" id="A0AA88FHC3"/>
<comment type="caution">
    <text evidence="1">The sequence shown here is derived from an EMBL/GenBank/DDBJ whole genome shotgun (WGS) entry which is preliminary data.</text>
</comment>
<evidence type="ECO:0000313" key="2">
    <source>
        <dbReference type="Proteomes" id="UP000326380"/>
    </source>
</evidence>